<proteinExistence type="predicted"/>
<dbReference type="AlphaFoldDB" id="A0A1I6DN78"/>
<keyword evidence="1" id="KW-0472">Membrane</keyword>
<dbReference type="EMBL" id="FOYM01000014">
    <property type="protein sequence ID" value="SFR06889.1"/>
    <property type="molecule type" value="Genomic_DNA"/>
</dbReference>
<keyword evidence="1" id="KW-0812">Transmembrane</keyword>
<feature type="transmembrane region" description="Helical" evidence="1">
    <location>
        <begin position="42"/>
        <end position="59"/>
    </location>
</feature>
<accession>A0A1I6DN78</accession>
<dbReference type="Proteomes" id="UP000199584">
    <property type="component" value="Unassembled WGS sequence"/>
</dbReference>
<sequence>MLNIKTELSTFFTQERITRLSNLAPKYIKHFYYVGKQVFWDYWKIIKVISILFLLIYAVNRCGEQFMQIDNPKVLTDFILQNQVAILIIGHILINIAKLTYALLNLACYIISFAMGIRFVNYLYTKPFVAMTDQEHIALISKLKSTGIVGKHMNGYLDYDWDEVLNNLYEKYLREADYTLNELYQKIQKHYFYLKSTSIRVFEFDS</sequence>
<protein>
    <submittedName>
        <fullName evidence="2">Uncharacterized protein</fullName>
    </submittedName>
</protein>
<dbReference type="STRING" id="39060.SAMN05660706_1143"/>
<evidence type="ECO:0000256" key="1">
    <source>
        <dbReference type="SAM" id="Phobius"/>
    </source>
</evidence>
<name>A0A1I6DN78_9FIRM</name>
<evidence type="ECO:0000313" key="2">
    <source>
        <dbReference type="EMBL" id="SFR06889.1"/>
    </source>
</evidence>
<evidence type="ECO:0000313" key="3">
    <source>
        <dbReference type="Proteomes" id="UP000199584"/>
    </source>
</evidence>
<feature type="transmembrane region" description="Helical" evidence="1">
    <location>
        <begin position="79"/>
        <end position="97"/>
    </location>
</feature>
<reference evidence="3" key="1">
    <citation type="submission" date="2016-10" db="EMBL/GenBank/DDBJ databases">
        <authorList>
            <person name="Varghese N."/>
            <person name="Submissions S."/>
        </authorList>
    </citation>
    <scope>NUCLEOTIDE SEQUENCE [LARGE SCALE GENOMIC DNA]</scope>
    <source>
        <strain evidence="3">DSM 3669</strain>
    </source>
</reference>
<organism evidence="2 3">
    <name type="scientific">Desulfoscipio geothermicus DSM 3669</name>
    <dbReference type="NCBI Taxonomy" id="1121426"/>
    <lineage>
        <taxon>Bacteria</taxon>
        <taxon>Bacillati</taxon>
        <taxon>Bacillota</taxon>
        <taxon>Clostridia</taxon>
        <taxon>Eubacteriales</taxon>
        <taxon>Desulfallaceae</taxon>
        <taxon>Desulfoscipio</taxon>
    </lineage>
</organism>
<gene>
    <name evidence="2" type="ORF">SAMN05660706_1143</name>
</gene>
<keyword evidence="3" id="KW-1185">Reference proteome</keyword>
<keyword evidence="1" id="KW-1133">Transmembrane helix</keyword>
<feature type="transmembrane region" description="Helical" evidence="1">
    <location>
        <begin position="103"/>
        <end position="124"/>
    </location>
</feature>